<feature type="compositionally biased region" description="Polar residues" evidence="1">
    <location>
        <begin position="34"/>
        <end position="48"/>
    </location>
</feature>
<dbReference type="InterPro" id="IPR011055">
    <property type="entry name" value="Dup_hybrid_motif"/>
</dbReference>
<feature type="domain" description="M23ase beta-sheet core" evidence="2">
    <location>
        <begin position="103"/>
        <end position="188"/>
    </location>
</feature>
<dbReference type="CDD" id="cd12797">
    <property type="entry name" value="M23_peptidase"/>
    <property type="match status" value="1"/>
</dbReference>
<proteinExistence type="predicted"/>
<dbReference type="SUPFAM" id="SSF51261">
    <property type="entry name" value="Duplicated hybrid motif"/>
    <property type="match status" value="1"/>
</dbReference>
<gene>
    <name evidence="3" type="ORF">XB16_1800</name>
</gene>
<dbReference type="PANTHER" id="PTHR21666:SF270">
    <property type="entry name" value="MUREIN HYDROLASE ACTIVATOR ENVC"/>
    <property type="match status" value="1"/>
</dbReference>
<dbReference type="PROSITE" id="PS51257">
    <property type="entry name" value="PROKAR_LIPOPROTEIN"/>
    <property type="match status" value="1"/>
</dbReference>
<dbReference type="Pfam" id="PF01551">
    <property type="entry name" value="Peptidase_M23"/>
    <property type="match status" value="1"/>
</dbReference>
<dbReference type="Proteomes" id="UP000033961">
    <property type="component" value="Chromosome I"/>
</dbReference>
<dbReference type="Gene3D" id="2.70.70.10">
    <property type="entry name" value="Glucose Permease (Domain IIA)"/>
    <property type="match status" value="1"/>
</dbReference>
<evidence type="ECO:0000256" key="1">
    <source>
        <dbReference type="SAM" id="MobiDB-lite"/>
    </source>
</evidence>
<dbReference type="InterPro" id="IPR016047">
    <property type="entry name" value="M23ase_b-sheet_dom"/>
</dbReference>
<protein>
    <submittedName>
        <fullName evidence="3">Peptidase M23</fullName>
    </submittedName>
</protein>
<dbReference type="GO" id="GO:0004222">
    <property type="term" value="F:metalloendopeptidase activity"/>
    <property type="evidence" value="ECO:0007669"/>
    <property type="project" value="TreeGrafter"/>
</dbReference>
<evidence type="ECO:0000313" key="4">
    <source>
        <dbReference type="Proteomes" id="UP000033961"/>
    </source>
</evidence>
<feature type="region of interest" description="Disordered" evidence="1">
    <location>
        <begin position="27"/>
        <end position="48"/>
    </location>
</feature>
<evidence type="ECO:0000313" key="3">
    <source>
        <dbReference type="EMBL" id="AVQ12128.1"/>
    </source>
</evidence>
<evidence type="ECO:0000259" key="2">
    <source>
        <dbReference type="Pfam" id="PF01551"/>
    </source>
</evidence>
<sequence>MKFPISKIFFLVLAVVSCLETVKAKEDGRVGNGSRPSQRQVETSSRESLSFEEANEFFTKHPKYISDGFDFPVGAPNAKGYYDLQPFSKNFHLGEDWNAVGRNDYGDPVYAVSNGVVKFAGEEGPGWGNVLILTHKLPDGRWINSLYAHLSKIGVSTGDKIKKGKQIGRIGDANRLYGPHLHFEMRENFFLPTGPGYGKDTKGYLSPKEFIRKHRRLKKRT</sequence>
<reference evidence="3 4" key="1">
    <citation type="journal article" date="2015" name="Genome Announc.">
        <title>Draft Genome Sequences of Leptospira santarosai Strains U160, U164, and U233, Isolated from Asymptomatic Cattle.</title>
        <authorList>
            <person name="Kremer F.S."/>
            <person name="Eslabao M.R."/>
            <person name="Provisor M."/>
            <person name="Woloski R.D."/>
            <person name="Ramires O.V."/>
            <person name="Moreno L.Z."/>
            <person name="Moreno A.M."/>
            <person name="Hamond C."/>
            <person name="Lilenbaum W."/>
            <person name="Dellagostin O.A."/>
        </authorList>
    </citation>
    <scope>NUCLEOTIDE SEQUENCE [LARGE SCALE GENOMIC DNA]</scope>
    <source>
        <strain evidence="3 4">U160</strain>
    </source>
</reference>
<dbReference type="AlphaFoldDB" id="A0A2P1QT95"/>
<accession>A0A2P1QT95</accession>
<organism evidence="3 4">
    <name type="scientific">Leptospira santarosai</name>
    <dbReference type="NCBI Taxonomy" id="28183"/>
    <lineage>
        <taxon>Bacteria</taxon>
        <taxon>Pseudomonadati</taxon>
        <taxon>Spirochaetota</taxon>
        <taxon>Spirochaetia</taxon>
        <taxon>Leptospirales</taxon>
        <taxon>Leptospiraceae</taxon>
        <taxon>Leptospira</taxon>
    </lineage>
</organism>
<dbReference type="PANTHER" id="PTHR21666">
    <property type="entry name" value="PEPTIDASE-RELATED"/>
    <property type="match status" value="1"/>
</dbReference>
<name>A0A2P1QT95_9LEPT</name>
<dbReference type="InterPro" id="IPR050570">
    <property type="entry name" value="Cell_wall_metabolism_enzyme"/>
</dbReference>
<dbReference type="EMBL" id="CP027843">
    <property type="protein sequence ID" value="AVQ12128.1"/>
    <property type="molecule type" value="Genomic_DNA"/>
</dbReference>